<protein>
    <submittedName>
        <fullName evidence="1">Uncharacterized protein</fullName>
    </submittedName>
</protein>
<name>A0A0L9VBE7_PHAAN</name>
<accession>A0A0L9VBE7</accession>
<dbReference type="Proteomes" id="UP000053144">
    <property type="component" value="Chromosome 9"/>
</dbReference>
<dbReference type="AlphaFoldDB" id="A0A0L9VBE7"/>
<proteinExistence type="predicted"/>
<sequence>MNSRSRRSTLLLSYWNLSATPTPTPVSSVQSSPFIVLLDCGAREEWMSVSSFLVQVREHFTCVAASRPLLTLLKDVTNNFTFYVGQGRGSLFLAGNPFLDAPLFFGLVMFVGTEG</sequence>
<reference evidence="2" key="1">
    <citation type="journal article" date="2015" name="Proc. Natl. Acad. Sci. U.S.A.">
        <title>Genome sequencing of adzuki bean (Vigna angularis) provides insight into high starch and low fat accumulation and domestication.</title>
        <authorList>
            <person name="Yang K."/>
            <person name="Tian Z."/>
            <person name="Chen C."/>
            <person name="Luo L."/>
            <person name="Zhao B."/>
            <person name="Wang Z."/>
            <person name="Yu L."/>
            <person name="Li Y."/>
            <person name="Sun Y."/>
            <person name="Li W."/>
            <person name="Chen Y."/>
            <person name="Li Y."/>
            <person name="Zhang Y."/>
            <person name="Ai D."/>
            <person name="Zhao J."/>
            <person name="Shang C."/>
            <person name="Ma Y."/>
            <person name="Wu B."/>
            <person name="Wang M."/>
            <person name="Gao L."/>
            <person name="Sun D."/>
            <person name="Zhang P."/>
            <person name="Guo F."/>
            <person name="Wang W."/>
            <person name="Li Y."/>
            <person name="Wang J."/>
            <person name="Varshney R.K."/>
            <person name="Wang J."/>
            <person name="Ling H.Q."/>
            <person name="Wan P."/>
        </authorList>
    </citation>
    <scope>NUCLEOTIDE SEQUENCE</scope>
    <source>
        <strain evidence="2">cv. Jingnong 6</strain>
    </source>
</reference>
<dbReference type="Gramene" id="KOM52252">
    <property type="protein sequence ID" value="KOM52252"/>
    <property type="gene ID" value="LR48_Vigan09g091100"/>
</dbReference>
<gene>
    <name evidence="1" type="ORF">LR48_Vigan09g091100</name>
</gene>
<evidence type="ECO:0000313" key="2">
    <source>
        <dbReference type="Proteomes" id="UP000053144"/>
    </source>
</evidence>
<evidence type="ECO:0000313" key="1">
    <source>
        <dbReference type="EMBL" id="KOM52252.1"/>
    </source>
</evidence>
<dbReference type="EMBL" id="CM003379">
    <property type="protein sequence ID" value="KOM52252.1"/>
    <property type="molecule type" value="Genomic_DNA"/>
</dbReference>
<organism evidence="1 2">
    <name type="scientific">Phaseolus angularis</name>
    <name type="common">Azuki bean</name>
    <name type="synonym">Vigna angularis</name>
    <dbReference type="NCBI Taxonomy" id="3914"/>
    <lineage>
        <taxon>Eukaryota</taxon>
        <taxon>Viridiplantae</taxon>
        <taxon>Streptophyta</taxon>
        <taxon>Embryophyta</taxon>
        <taxon>Tracheophyta</taxon>
        <taxon>Spermatophyta</taxon>
        <taxon>Magnoliopsida</taxon>
        <taxon>eudicotyledons</taxon>
        <taxon>Gunneridae</taxon>
        <taxon>Pentapetalae</taxon>
        <taxon>rosids</taxon>
        <taxon>fabids</taxon>
        <taxon>Fabales</taxon>
        <taxon>Fabaceae</taxon>
        <taxon>Papilionoideae</taxon>
        <taxon>50 kb inversion clade</taxon>
        <taxon>NPAAA clade</taxon>
        <taxon>indigoferoid/millettioid clade</taxon>
        <taxon>Phaseoleae</taxon>
        <taxon>Vigna</taxon>
    </lineage>
</organism>